<accession>A0ABT9ZBY0</accession>
<evidence type="ECO:0000256" key="2">
    <source>
        <dbReference type="ARBA" id="ARBA00022723"/>
    </source>
</evidence>
<evidence type="ECO:0000313" key="4">
    <source>
        <dbReference type="Proteomes" id="UP001234495"/>
    </source>
</evidence>
<sequence length="168" mass="19854">MINTINSFAYHKWATLRILNHLNSYTDTFYHQQINSVFPSIYHTCKHMIEVDKLWLSRLTGDKPRQTEIVTLEQLSQEYSKVLHDYECFLELNSDTKQIAYTNSEGEYFINTVSELITHIANHGTYHRGNLSAMFRQLGKQSISTDYIYFLRECKNVNEKSETNKPFR</sequence>
<dbReference type="Gene3D" id="1.20.120.450">
    <property type="entry name" value="dinb family like domain"/>
    <property type="match status" value="1"/>
</dbReference>
<name>A0ABT9ZBY0_9BACI</name>
<proteinExistence type="inferred from homology"/>
<dbReference type="EMBL" id="JAUSUD010000002">
    <property type="protein sequence ID" value="MDQ0229515.1"/>
    <property type="molecule type" value="Genomic_DNA"/>
</dbReference>
<keyword evidence="2" id="KW-0479">Metal-binding</keyword>
<protein>
    <submittedName>
        <fullName evidence="3">Damage-inducible protein DinB</fullName>
    </submittedName>
</protein>
<dbReference type="PANTHER" id="PTHR37302">
    <property type="entry name" value="SLR1116 PROTEIN"/>
    <property type="match status" value="1"/>
</dbReference>
<comment type="caution">
    <text evidence="3">The sequence shown here is derived from an EMBL/GenBank/DDBJ whole genome shotgun (WGS) entry which is preliminary data.</text>
</comment>
<dbReference type="InterPro" id="IPR007837">
    <property type="entry name" value="DinB"/>
</dbReference>
<keyword evidence="4" id="KW-1185">Reference proteome</keyword>
<gene>
    <name evidence="3" type="ORF">J2S19_000766</name>
</gene>
<dbReference type="InterPro" id="IPR034660">
    <property type="entry name" value="DinB/YfiT-like"/>
</dbReference>
<comment type="similarity">
    <text evidence="1">Belongs to the DinB family.</text>
</comment>
<dbReference type="RefSeq" id="WP_307337329.1">
    <property type="nucleotide sequence ID" value="NZ_JAUSUD010000002.1"/>
</dbReference>
<organism evidence="3 4">
    <name type="scientific">Metabacillus malikii</name>
    <dbReference type="NCBI Taxonomy" id="1504265"/>
    <lineage>
        <taxon>Bacteria</taxon>
        <taxon>Bacillati</taxon>
        <taxon>Bacillota</taxon>
        <taxon>Bacilli</taxon>
        <taxon>Bacillales</taxon>
        <taxon>Bacillaceae</taxon>
        <taxon>Metabacillus</taxon>
    </lineage>
</organism>
<evidence type="ECO:0000256" key="1">
    <source>
        <dbReference type="ARBA" id="ARBA00008635"/>
    </source>
</evidence>
<evidence type="ECO:0000313" key="3">
    <source>
        <dbReference type="EMBL" id="MDQ0229515.1"/>
    </source>
</evidence>
<dbReference type="SUPFAM" id="SSF109854">
    <property type="entry name" value="DinB/YfiT-like putative metalloenzymes"/>
    <property type="match status" value="1"/>
</dbReference>
<dbReference type="Proteomes" id="UP001234495">
    <property type="component" value="Unassembled WGS sequence"/>
</dbReference>
<dbReference type="PANTHER" id="PTHR37302:SF1">
    <property type="entry name" value="PROTEIN DINB"/>
    <property type="match status" value="1"/>
</dbReference>
<dbReference type="Pfam" id="PF05163">
    <property type="entry name" value="DinB"/>
    <property type="match status" value="1"/>
</dbReference>
<reference evidence="3 4" key="1">
    <citation type="submission" date="2023-07" db="EMBL/GenBank/DDBJ databases">
        <title>Genomic Encyclopedia of Type Strains, Phase IV (KMG-IV): sequencing the most valuable type-strain genomes for metagenomic binning, comparative biology and taxonomic classification.</title>
        <authorList>
            <person name="Goeker M."/>
        </authorList>
    </citation>
    <scope>NUCLEOTIDE SEQUENCE [LARGE SCALE GENOMIC DNA]</scope>
    <source>
        <strain evidence="3 4">DSM 29005</strain>
    </source>
</reference>